<evidence type="ECO:0000313" key="1">
    <source>
        <dbReference type="EMBL" id="CAB4014995.1"/>
    </source>
</evidence>
<comment type="caution">
    <text evidence="1">The sequence shown here is derived from an EMBL/GenBank/DDBJ whole genome shotgun (WGS) entry which is preliminary data.</text>
</comment>
<sequence>MKKLIRSAKVVYRISDSSLKARCLATASSQSFIRKRRPYQDVRMKESISKGPTETFLKAFSKEHPALHGITTHNHHTPDFENLGLRKDLCDALKTMNIDLPTGVQ</sequence>
<gene>
    <name evidence="1" type="ORF">PACLA_8A089726</name>
</gene>
<dbReference type="AlphaFoldDB" id="A0A7D9IU62"/>
<accession>A0A7D9IU62</accession>
<proteinExistence type="predicted"/>
<dbReference type="EMBL" id="CACRXK020008535">
    <property type="protein sequence ID" value="CAB4014995.1"/>
    <property type="molecule type" value="Genomic_DNA"/>
</dbReference>
<name>A0A7D9IU62_PARCT</name>
<feature type="non-terminal residue" evidence="1">
    <location>
        <position position="1"/>
    </location>
</feature>
<dbReference type="Proteomes" id="UP001152795">
    <property type="component" value="Unassembled WGS sequence"/>
</dbReference>
<organism evidence="1 2">
    <name type="scientific">Paramuricea clavata</name>
    <name type="common">Red gorgonian</name>
    <name type="synonym">Violescent sea-whip</name>
    <dbReference type="NCBI Taxonomy" id="317549"/>
    <lineage>
        <taxon>Eukaryota</taxon>
        <taxon>Metazoa</taxon>
        <taxon>Cnidaria</taxon>
        <taxon>Anthozoa</taxon>
        <taxon>Octocorallia</taxon>
        <taxon>Malacalcyonacea</taxon>
        <taxon>Plexauridae</taxon>
        <taxon>Paramuricea</taxon>
    </lineage>
</organism>
<protein>
    <submittedName>
        <fullName evidence="1">Uncharacterized protein</fullName>
    </submittedName>
</protein>
<evidence type="ECO:0000313" key="2">
    <source>
        <dbReference type="Proteomes" id="UP001152795"/>
    </source>
</evidence>
<reference evidence="1" key="1">
    <citation type="submission" date="2020-04" db="EMBL/GenBank/DDBJ databases">
        <authorList>
            <person name="Alioto T."/>
            <person name="Alioto T."/>
            <person name="Gomez Garrido J."/>
        </authorList>
    </citation>
    <scope>NUCLEOTIDE SEQUENCE</scope>
    <source>
        <strain evidence="1">A484AB</strain>
    </source>
</reference>
<keyword evidence="2" id="KW-1185">Reference proteome</keyword>